<accession>A0AAU2GVU2</accession>
<evidence type="ECO:0000313" key="1">
    <source>
        <dbReference type="EMBL" id="WTU40189.1"/>
    </source>
</evidence>
<name>A0AAU2GVU2_9ACTN</name>
<dbReference type="InterPro" id="IPR027417">
    <property type="entry name" value="P-loop_NTPase"/>
</dbReference>
<reference evidence="1" key="1">
    <citation type="submission" date="2022-10" db="EMBL/GenBank/DDBJ databases">
        <title>The complete genomes of actinobacterial strains from the NBC collection.</title>
        <authorList>
            <person name="Joergensen T.S."/>
            <person name="Alvarez Arevalo M."/>
            <person name="Sterndorff E.B."/>
            <person name="Faurdal D."/>
            <person name="Vuksanovic O."/>
            <person name="Mourched A.-S."/>
            <person name="Charusanti P."/>
            <person name="Shaw S."/>
            <person name="Blin K."/>
            <person name="Weber T."/>
        </authorList>
    </citation>
    <scope>NUCLEOTIDE SEQUENCE</scope>
    <source>
        <strain evidence="1">NBC_00060</strain>
    </source>
</reference>
<dbReference type="EMBL" id="CP108253">
    <property type="protein sequence ID" value="WTU40189.1"/>
    <property type="molecule type" value="Genomic_DNA"/>
</dbReference>
<dbReference type="SUPFAM" id="SSF52540">
    <property type="entry name" value="P-loop containing nucleoside triphosphate hydrolases"/>
    <property type="match status" value="1"/>
</dbReference>
<gene>
    <name evidence="1" type="ORF">OHV25_11670</name>
</gene>
<dbReference type="Gene3D" id="3.40.50.300">
    <property type="entry name" value="P-loop containing nucleotide triphosphate hydrolases"/>
    <property type="match status" value="1"/>
</dbReference>
<dbReference type="Pfam" id="PF13671">
    <property type="entry name" value="AAA_33"/>
    <property type="match status" value="1"/>
</dbReference>
<organism evidence="1">
    <name type="scientific">Streptomyces sp. NBC_00060</name>
    <dbReference type="NCBI Taxonomy" id="2975636"/>
    <lineage>
        <taxon>Bacteria</taxon>
        <taxon>Bacillati</taxon>
        <taxon>Actinomycetota</taxon>
        <taxon>Actinomycetes</taxon>
        <taxon>Kitasatosporales</taxon>
        <taxon>Streptomycetaceae</taxon>
        <taxon>Streptomyces</taxon>
    </lineage>
</organism>
<sequence>MTVHTTAAAQAEVPVPAVRDLRGRDGRSPHTLRFAEGDVVVVSGLPGSGKTTLLRRAVTGVGIDSQDTRRAWEARMGGVPYALYRPVVRVAHFLRMHRALRSGGGLAVHDCGTHAWVRWSLAKGAAREGRSLHLVLLDVTPETALAGQVARGRKVSSYAFARHARAVPRLIAAVAEGRLPRGVASAVLLDRTAAETVGRIAFGESATRR</sequence>
<protein>
    <submittedName>
        <fullName evidence="1">AAA family ATPase</fullName>
    </submittedName>
</protein>
<proteinExistence type="predicted"/>
<dbReference type="AlphaFoldDB" id="A0AAU2GVU2"/>